<dbReference type="PANTHER" id="PTHR30146">
    <property type="entry name" value="LACI-RELATED TRANSCRIPTIONAL REPRESSOR"/>
    <property type="match status" value="1"/>
</dbReference>
<keyword evidence="4" id="KW-0804">Transcription</keyword>
<dbReference type="PROSITE" id="PS50801">
    <property type="entry name" value="STAS"/>
    <property type="match status" value="1"/>
</dbReference>
<dbReference type="SUPFAM" id="SSF52091">
    <property type="entry name" value="SpoIIaa-like"/>
    <property type="match status" value="1"/>
</dbReference>
<feature type="domain" description="STAS" evidence="6">
    <location>
        <begin position="654"/>
        <end position="734"/>
    </location>
</feature>
<dbReference type="Proteomes" id="UP000002139">
    <property type="component" value="Chromosome"/>
</dbReference>
<dbReference type="CDD" id="cd07041">
    <property type="entry name" value="STAS_RsbR_RsbS_like"/>
    <property type="match status" value="1"/>
</dbReference>
<protein>
    <submittedName>
        <fullName evidence="7">Ribose operon repressor</fullName>
    </submittedName>
</protein>
<dbReference type="InterPro" id="IPR046335">
    <property type="entry name" value="LacI/GalR-like_sensor"/>
</dbReference>
<keyword evidence="2" id="KW-0805">Transcription regulation</keyword>
<dbReference type="Pfam" id="PF01740">
    <property type="entry name" value="STAS"/>
    <property type="match status" value="1"/>
</dbReference>
<accession>A9FAU4</accession>
<feature type="compositionally biased region" description="Low complexity" evidence="5">
    <location>
        <begin position="34"/>
        <end position="45"/>
    </location>
</feature>
<gene>
    <name evidence="7" type="ordered locus">sce7773</name>
</gene>
<dbReference type="Gene3D" id="3.30.750.24">
    <property type="entry name" value="STAS domain"/>
    <property type="match status" value="1"/>
</dbReference>
<dbReference type="AlphaFoldDB" id="A9FAU4"/>
<dbReference type="InterPro" id="IPR036513">
    <property type="entry name" value="STAS_dom_sf"/>
</dbReference>
<keyword evidence="1" id="KW-0678">Repressor</keyword>
<keyword evidence="3" id="KW-0238">DNA-binding</keyword>
<dbReference type="CDD" id="cd06267">
    <property type="entry name" value="PBP1_LacI_sugar_binding-like"/>
    <property type="match status" value="1"/>
</dbReference>
<dbReference type="Pfam" id="PF13377">
    <property type="entry name" value="Peripla_BP_3"/>
    <property type="match status" value="1"/>
</dbReference>
<evidence type="ECO:0000256" key="1">
    <source>
        <dbReference type="ARBA" id="ARBA00022491"/>
    </source>
</evidence>
<feature type="region of interest" description="Disordered" evidence="5">
    <location>
        <begin position="1"/>
        <end position="70"/>
    </location>
</feature>
<feature type="compositionally biased region" description="Basic and acidic residues" evidence="5">
    <location>
        <begin position="50"/>
        <end position="63"/>
    </location>
</feature>
<dbReference type="eggNOG" id="COG1366">
    <property type="taxonomic scope" value="Bacteria"/>
</dbReference>
<sequence length="773" mass="81655">MVQGSRGSEVELPEQRGGSSDGSVQGDRADGQPATDGADGQPAAGGDAGRSTRDVNRLAEPPRRGTGVHGMPRVMTVGVITPYLDGSFWNPVLTGIHEAARQHGCRMLVMRGTAGSLQAPSLAREQVDGWIVVIGVDGIERLAAERVPLVVVGTHVHKGDCPSVIPDNHSGIRGAVRHLIGHGHRRIAFVGCFHESDVRERFDAYRETLAEAGIPLDPDLVIRTDDNWYTGGENAAPRLIALRNACTAAVFGTDKNAIGMMPSLKAAGVRIPEELAIVGFDDVPEAQTSDPPLTTVRQQFEMLGSAACDLVVSMLAGETAQPELVLTPNTLIQRISCGCDVVQSFLDEDAASGEHGGGDLDRRMVELLLAPRPLPPDTSPAAVWPGVALVLEAYEAAIEGAAPPPAKALERAYKQAIDISSDIGTLMAIVRLLRRSHERRRARLGGDAASAQRVEAFLDGAHLSIARARLSVEAEFVAQLGMLMRSNHDVGLALVSGSQEESMSLSWLAKTSAIWACLALREDAKTLVVAGAYSRDGSATPPIGSRHRLEAFPPEHLLPPAAASGALMMMLLPIRTERRDWGVVALMGPTLRELAGDEGTVGVWASLLAAALERGELVQSLSTKNAELQVAYASERTLSETVRELGCPLIPLLPGVLLVPLIGAIDRDRALQVLTAVVEGVGQHETRFVLLDITGVPAVDAQVAHALGQTSRAVALLGARLFLVGVRPELARSLVDVELGSLATYSSLAGALHELTTGGLRPGGARRGAARIA</sequence>
<dbReference type="PANTHER" id="PTHR30146:SF148">
    <property type="entry name" value="HTH-TYPE TRANSCRIPTIONAL REPRESSOR PURR-RELATED"/>
    <property type="match status" value="1"/>
</dbReference>
<dbReference type="InterPro" id="IPR002645">
    <property type="entry name" value="STAS_dom"/>
</dbReference>
<dbReference type="SUPFAM" id="SSF53822">
    <property type="entry name" value="Periplasmic binding protein-like I"/>
    <property type="match status" value="1"/>
</dbReference>
<organism evidence="7 8">
    <name type="scientific">Sorangium cellulosum (strain So ce56)</name>
    <name type="common">Polyangium cellulosum (strain So ce56)</name>
    <dbReference type="NCBI Taxonomy" id="448385"/>
    <lineage>
        <taxon>Bacteria</taxon>
        <taxon>Pseudomonadati</taxon>
        <taxon>Myxococcota</taxon>
        <taxon>Polyangia</taxon>
        <taxon>Polyangiales</taxon>
        <taxon>Polyangiaceae</taxon>
        <taxon>Sorangium</taxon>
    </lineage>
</organism>
<dbReference type="InterPro" id="IPR028082">
    <property type="entry name" value="Peripla_BP_I"/>
</dbReference>
<dbReference type="STRING" id="448385.sce7773"/>
<dbReference type="GO" id="GO:0000976">
    <property type="term" value="F:transcription cis-regulatory region binding"/>
    <property type="evidence" value="ECO:0007669"/>
    <property type="project" value="TreeGrafter"/>
</dbReference>
<dbReference type="eggNOG" id="COG1609">
    <property type="taxonomic scope" value="Bacteria"/>
</dbReference>
<evidence type="ECO:0000313" key="8">
    <source>
        <dbReference type="Proteomes" id="UP000002139"/>
    </source>
</evidence>
<dbReference type="EMBL" id="AM746676">
    <property type="protein sequence ID" value="CAN97942.1"/>
    <property type="molecule type" value="Genomic_DNA"/>
</dbReference>
<dbReference type="GO" id="GO:0003700">
    <property type="term" value="F:DNA-binding transcription factor activity"/>
    <property type="evidence" value="ECO:0007669"/>
    <property type="project" value="TreeGrafter"/>
</dbReference>
<keyword evidence="8" id="KW-1185">Reference proteome</keyword>
<dbReference type="Gene3D" id="3.40.50.2300">
    <property type="match status" value="2"/>
</dbReference>
<evidence type="ECO:0000256" key="2">
    <source>
        <dbReference type="ARBA" id="ARBA00023015"/>
    </source>
</evidence>
<evidence type="ECO:0000256" key="5">
    <source>
        <dbReference type="SAM" id="MobiDB-lite"/>
    </source>
</evidence>
<evidence type="ECO:0000256" key="4">
    <source>
        <dbReference type="ARBA" id="ARBA00023163"/>
    </source>
</evidence>
<proteinExistence type="predicted"/>
<name>A9FAU4_SORC5</name>
<reference evidence="7 8" key="1">
    <citation type="journal article" date="2007" name="Nat. Biotechnol.">
        <title>Complete genome sequence of the myxobacterium Sorangium cellulosum.</title>
        <authorList>
            <person name="Schneiker S."/>
            <person name="Perlova O."/>
            <person name="Kaiser O."/>
            <person name="Gerth K."/>
            <person name="Alici A."/>
            <person name="Altmeyer M.O."/>
            <person name="Bartels D."/>
            <person name="Bekel T."/>
            <person name="Beyer S."/>
            <person name="Bode E."/>
            <person name="Bode H.B."/>
            <person name="Bolten C.J."/>
            <person name="Choudhuri J.V."/>
            <person name="Doss S."/>
            <person name="Elnakady Y.A."/>
            <person name="Frank B."/>
            <person name="Gaigalat L."/>
            <person name="Goesmann A."/>
            <person name="Groeger C."/>
            <person name="Gross F."/>
            <person name="Jelsbak L."/>
            <person name="Jelsbak L."/>
            <person name="Kalinowski J."/>
            <person name="Kegler C."/>
            <person name="Knauber T."/>
            <person name="Konietzny S."/>
            <person name="Kopp M."/>
            <person name="Krause L."/>
            <person name="Krug D."/>
            <person name="Linke B."/>
            <person name="Mahmud T."/>
            <person name="Martinez-Arias R."/>
            <person name="McHardy A.C."/>
            <person name="Merai M."/>
            <person name="Meyer F."/>
            <person name="Mormann S."/>
            <person name="Munoz-Dorado J."/>
            <person name="Perez J."/>
            <person name="Pradella S."/>
            <person name="Rachid S."/>
            <person name="Raddatz G."/>
            <person name="Rosenau F."/>
            <person name="Rueckert C."/>
            <person name="Sasse F."/>
            <person name="Scharfe M."/>
            <person name="Schuster S.C."/>
            <person name="Suen G."/>
            <person name="Treuner-Lange A."/>
            <person name="Velicer G.J."/>
            <person name="Vorholter F.-J."/>
            <person name="Weissman K.J."/>
            <person name="Welch R.D."/>
            <person name="Wenzel S.C."/>
            <person name="Whitworth D.E."/>
            <person name="Wilhelm S."/>
            <person name="Wittmann C."/>
            <person name="Bloecker H."/>
            <person name="Puehler A."/>
            <person name="Mueller R."/>
        </authorList>
    </citation>
    <scope>NUCLEOTIDE SEQUENCE [LARGE SCALE GENOMIC DNA]</scope>
    <source>
        <strain evidence="8">So ce56</strain>
    </source>
</reference>
<evidence type="ECO:0000256" key="3">
    <source>
        <dbReference type="ARBA" id="ARBA00023125"/>
    </source>
</evidence>
<dbReference type="BioCyc" id="SCEL448385:SCE_RS39795-MONOMER"/>
<evidence type="ECO:0000313" key="7">
    <source>
        <dbReference type="EMBL" id="CAN97942.1"/>
    </source>
</evidence>
<dbReference type="HOGENOM" id="CLU_377617_0_0_7"/>
<dbReference type="KEGG" id="scl:sce7773"/>
<evidence type="ECO:0000259" key="6">
    <source>
        <dbReference type="PROSITE" id="PS50801"/>
    </source>
</evidence>